<dbReference type="SMART" id="SM00448">
    <property type="entry name" value="REC"/>
    <property type="match status" value="1"/>
</dbReference>
<dbReference type="Pfam" id="PF02954">
    <property type="entry name" value="HTH_8"/>
    <property type="match status" value="1"/>
</dbReference>
<name>A0ABS3ARN4_9BACT</name>
<protein>
    <submittedName>
        <fullName evidence="8">Sigma-54-dependent Fis family transcriptional regulator</fullName>
    </submittedName>
</protein>
<dbReference type="InterPro" id="IPR001789">
    <property type="entry name" value="Sig_transdc_resp-reg_receiver"/>
</dbReference>
<reference evidence="8 9" key="1">
    <citation type="submission" date="2021-02" db="EMBL/GenBank/DDBJ databases">
        <title>Activity-based single-cell genomes from oceanic crustal fluid captures similar information to metagenomic and metatranscriptomic surveys with orders of magnitude less sampling.</title>
        <authorList>
            <person name="D'Angelo T.S."/>
            <person name="Orcutt B.N."/>
        </authorList>
    </citation>
    <scope>NUCLEOTIDE SEQUENCE [LARGE SCALE GENOMIC DNA]</scope>
    <source>
        <strain evidence="8">AH-315-G07</strain>
    </source>
</reference>
<proteinExistence type="predicted"/>
<feature type="modified residue" description="4-aspartylphosphate" evidence="5">
    <location>
        <position position="58"/>
    </location>
</feature>
<dbReference type="InterPro" id="IPR011006">
    <property type="entry name" value="CheY-like_superfamily"/>
</dbReference>
<dbReference type="PANTHER" id="PTHR32071:SF119">
    <property type="entry name" value="SIGMA L-DEPENDENT TRANSCRIPTIONAL REGULATOR YPLP-RELATED"/>
    <property type="match status" value="1"/>
</dbReference>
<evidence type="ECO:0000259" key="6">
    <source>
        <dbReference type="PROSITE" id="PS50045"/>
    </source>
</evidence>
<dbReference type="InterPro" id="IPR002078">
    <property type="entry name" value="Sigma_54_int"/>
</dbReference>
<dbReference type="Pfam" id="PF00072">
    <property type="entry name" value="Response_reg"/>
    <property type="match status" value="1"/>
</dbReference>
<dbReference type="InterPro" id="IPR027417">
    <property type="entry name" value="P-loop_NTPase"/>
</dbReference>
<dbReference type="PROSITE" id="PS00675">
    <property type="entry name" value="SIGMA54_INTERACT_1"/>
    <property type="match status" value="1"/>
</dbReference>
<evidence type="ECO:0000259" key="7">
    <source>
        <dbReference type="PROSITE" id="PS50110"/>
    </source>
</evidence>
<dbReference type="Gene3D" id="1.10.8.60">
    <property type="match status" value="1"/>
</dbReference>
<dbReference type="Proteomes" id="UP000722121">
    <property type="component" value="Unassembled WGS sequence"/>
</dbReference>
<dbReference type="InterPro" id="IPR025943">
    <property type="entry name" value="Sigma_54_int_dom_ATP-bd_2"/>
</dbReference>
<dbReference type="Gene3D" id="1.10.10.60">
    <property type="entry name" value="Homeodomain-like"/>
    <property type="match status" value="1"/>
</dbReference>
<evidence type="ECO:0000256" key="4">
    <source>
        <dbReference type="ARBA" id="ARBA00023163"/>
    </source>
</evidence>
<evidence type="ECO:0000313" key="9">
    <source>
        <dbReference type="Proteomes" id="UP000722121"/>
    </source>
</evidence>
<dbReference type="SUPFAM" id="SSF52540">
    <property type="entry name" value="P-loop containing nucleoside triphosphate hydrolases"/>
    <property type="match status" value="1"/>
</dbReference>
<gene>
    <name evidence="8" type="ORF">JYU14_01690</name>
</gene>
<dbReference type="PROSITE" id="PS50045">
    <property type="entry name" value="SIGMA54_INTERACT_4"/>
    <property type="match status" value="1"/>
</dbReference>
<dbReference type="CDD" id="cd00009">
    <property type="entry name" value="AAA"/>
    <property type="match status" value="1"/>
</dbReference>
<organism evidence="8 9">
    <name type="scientific">Simkania negevensis</name>
    <dbReference type="NCBI Taxonomy" id="83561"/>
    <lineage>
        <taxon>Bacteria</taxon>
        <taxon>Pseudomonadati</taxon>
        <taxon>Chlamydiota</taxon>
        <taxon>Chlamydiia</taxon>
        <taxon>Parachlamydiales</taxon>
        <taxon>Simkaniaceae</taxon>
        <taxon>Simkania</taxon>
    </lineage>
</organism>
<dbReference type="InterPro" id="IPR003593">
    <property type="entry name" value="AAA+_ATPase"/>
</dbReference>
<dbReference type="Gene3D" id="3.40.50.300">
    <property type="entry name" value="P-loop containing nucleotide triphosphate hydrolases"/>
    <property type="match status" value="1"/>
</dbReference>
<dbReference type="InterPro" id="IPR009057">
    <property type="entry name" value="Homeodomain-like_sf"/>
</dbReference>
<dbReference type="Pfam" id="PF25601">
    <property type="entry name" value="AAA_lid_14"/>
    <property type="match status" value="1"/>
</dbReference>
<keyword evidence="2" id="KW-0067">ATP-binding</keyword>
<evidence type="ECO:0000313" key="8">
    <source>
        <dbReference type="EMBL" id="MBN4066777.1"/>
    </source>
</evidence>
<dbReference type="SUPFAM" id="SSF52172">
    <property type="entry name" value="CheY-like"/>
    <property type="match status" value="1"/>
</dbReference>
<feature type="domain" description="Response regulatory" evidence="7">
    <location>
        <begin position="4"/>
        <end position="123"/>
    </location>
</feature>
<accession>A0ABS3ARN4</accession>
<feature type="domain" description="Sigma-54 factor interaction" evidence="6">
    <location>
        <begin position="148"/>
        <end position="378"/>
    </location>
</feature>
<evidence type="ECO:0000256" key="2">
    <source>
        <dbReference type="ARBA" id="ARBA00022840"/>
    </source>
</evidence>
<keyword evidence="3" id="KW-0805">Transcription regulation</keyword>
<dbReference type="SMART" id="SM00382">
    <property type="entry name" value="AAA"/>
    <property type="match status" value="1"/>
</dbReference>
<dbReference type="InterPro" id="IPR058031">
    <property type="entry name" value="AAA_lid_NorR"/>
</dbReference>
<dbReference type="SUPFAM" id="SSF46689">
    <property type="entry name" value="Homeodomain-like"/>
    <property type="match status" value="1"/>
</dbReference>
<keyword evidence="4" id="KW-0804">Transcription</keyword>
<keyword evidence="1" id="KW-0547">Nucleotide-binding</keyword>
<dbReference type="PANTHER" id="PTHR32071">
    <property type="entry name" value="TRANSCRIPTIONAL REGULATORY PROTEIN"/>
    <property type="match status" value="1"/>
</dbReference>
<dbReference type="Gene3D" id="3.40.50.2300">
    <property type="match status" value="1"/>
</dbReference>
<comment type="caution">
    <text evidence="8">The sequence shown here is derived from an EMBL/GenBank/DDBJ whole genome shotgun (WGS) entry which is preliminary data.</text>
</comment>
<keyword evidence="5" id="KW-0597">Phosphoprotein</keyword>
<dbReference type="Pfam" id="PF00158">
    <property type="entry name" value="Sigma54_activat"/>
    <property type="match status" value="1"/>
</dbReference>
<dbReference type="PRINTS" id="PR01590">
    <property type="entry name" value="HTHFIS"/>
</dbReference>
<evidence type="ECO:0000256" key="5">
    <source>
        <dbReference type="PROSITE-ProRule" id="PRU00169"/>
    </source>
</evidence>
<dbReference type="PROSITE" id="PS00676">
    <property type="entry name" value="SIGMA54_INTERACT_2"/>
    <property type="match status" value="1"/>
</dbReference>
<keyword evidence="9" id="KW-1185">Reference proteome</keyword>
<evidence type="ECO:0000256" key="1">
    <source>
        <dbReference type="ARBA" id="ARBA00022741"/>
    </source>
</evidence>
<dbReference type="InterPro" id="IPR002197">
    <property type="entry name" value="HTH_Fis"/>
</dbReference>
<evidence type="ECO:0000256" key="3">
    <source>
        <dbReference type="ARBA" id="ARBA00023015"/>
    </source>
</evidence>
<dbReference type="PROSITE" id="PS50110">
    <property type="entry name" value="RESPONSE_REGULATORY"/>
    <property type="match status" value="1"/>
</dbReference>
<sequence>MKAKILIIDDEESILQSLQQIFDNKGYRTATAANGKKALDLITSELSIPFVPDIVLLDILLPDINGLALLRQFKEIIPEASIMMITAYGSVPQCVEAMRHGAIEYILKPFNIDELLIRVEREIENRKLKDQVEFLSRKAILETDKAYVEGESPRMQTIYDHIDKIAASTTNTVFIHGETGTGKEMVASRIHVKSSRRNKPFVEINITALTGELLESELFGHEKGSFTGALRTKKGLFEVAHGGTLFLDEIGDMDLSMQAKILRALQERKIRRVGSTENIDIDIRLITATNKNLSQAVQERTFREDLFYRLNVVPIHLPPLRERKEDIPALVHYFVQLYNKEFHREVVDVDKEVFTLLTQYNWPGNIREMKNLIERTMLLEVQGQHLQVDHFAPYIKGGQEFNADAILGNDDAVYGSNLPPVGTQTSLADLEKKHIERVLQANNGNKNQSAQILGIDRTTLYNKIKKYNINV</sequence>
<dbReference type="EMBL" id="JAFITR010000023">
    <property type="protein sequence ID" value="MBN4066777.1"/>
    <property type="molecule type" value="Genomic_DNA"/>
</dbReference>
<dbReference type="InterPro" id="IPR025662">
    <property type="entry name" value="Sigma_54_int_dom_ATP-bd_1"/>
</dbReference>